<dbReference type="GO" id="GO:0020037">
    <property type="term" value="F:heme binding"/>
    <property type="evidence" value="ECO:0007669"/>
    <property type="project" value="InterPro"/>
</dbReference>
<sequence>MGGNLHVKLANLAKRHGPLMSLRLGTQIMVVASSSAAAMEVLKTHDRTLSGRYCSTTIPVNSPKLNHLAMAFAKVCNSDWRNLKAICRMELFSGKAMESRVELRERKVMELVEFLEKKEGEVVKVMDLVYTTVCNILSNKFFSIDFSDFEGRDVRGVLLKDLLNENAELGATNILDFYPILGGLDIQGIRKKLKEIFRRIPTTWRTFSKKEESKGFMVPAMETSWMLC</sequence>
<dbReference type="Proteomes" id="UP000288805">
    <property type="component" value="Unassembled WGS sequence"/>
</dbReference>
<evidence type="ECO:0000256" key="4">
    <source>
        <dbReference type="ARBA" id="ARBA00022723"/>
    </source>
</evidence>
<accession>A0A438GWP5</accession>
<dbReference type="GO" id="GO:0005506">
    <property type="term" value="F:iron ion binding"/>
    <property type="evidence" value="ECO:0007669"/>
    <property type="project" value="InterPro"/>
</dbReference>
<protein>
    <submittedName>
        <fullName evidence="7">Corytuberine synthase</fullName>
    </submittedName>
</protein>
<evidence type="ECO:0000256" key="2">
    <source>
        <dbReference type="ARBA" id="ARBA00010617"/>
    </source>
</evidence>
<keyword evidence="3" id="KW-0349">Heme</keyword>
<keyword evidence="6" id="KW-0408">Iron</keyword>
<dbReference type="Gene3D" id="1.10.630.10">
    <property type="entry name" value="Cytochrome P450"/>
    <property type="match status" value="1"/>
</dbReference>
<name>A0A438GWP5_VITVI</name>
<dbReference type="PANTHER" id="PTHR47950:SF49">
    <property type="entry name" value="CYTOCHROME P450"/>
    <property type="match status" value="1"/>
</dbReference>
<gene>
    <name evidence="7" type="primary">CYP80G2_11</name>
    <name evidence="7" type="ORF">CK203_049673</name>
</gene>
<dbReference type="EMBL" id="QGNW01000325">
    <property type="protein sequence ID" value="RVW76622.1"/>
    <property type="molecule type" value="Genomic_DNA"/>
</dbReference>
<dbReference type="PRINTS" id="PR00463">
    <property type="entry name" value="EP450I"/>
</dbReference>
<dbReference type="GO" id="GO:0016705">
    <property type="term" value="F:oxidoreductase activity, acting on paired donors, with incorporation or reduction of molecular oxygen"/>
    <property type="evidence" value="ECO:0007669"/>
    <property type="project" value="InterPro"/>
</dbReference>
<organism evidence="7 8">
    <name type="scientific">Vitis vinifera</name>
    <name type="common">Grape</name>
    <dbReference type="NCBI Taxonomy" id="29760"/>
    <lineage>
        <taxon>Eukaryota</taxon>
        <taxon>Viridiplantae</taxon>
        <taxon>Streptophyta</taxon>
        <taxon>Embryophyta</taxon>
        <taxon>Tracheophyta</taxon>
        <taxon>Spermatophyta</taxon>
        <taxon>Magnoliopsida</taxon>
        <taxon>eudicotyledons</taxon>
        <taxon>Gunneridae</taxon>
        <taxon>Pentapetalae</taxon>
        <taxon>rosids</taxon>
        <taxon>Vitales</taxon>
        <taxon>Vitaceae</taxon>
        <taxon>Viteae</taxon>
        <taxon>Vitis</taxon>
    </lineage>
</organism>
<keyword evidence="5" id="KW-0560">Oxidoreductase</keyword>
<comment type="similarity">
    <text evidence="2">Belongs to the cytochrome P450 family.</text>
</comment>
<dbReference type="PANTHER" id="PTHR47950">
    <property type="entry name" value="CYTOCHROME P450, FAMILY 76, SUBFAMILY C, POLYPEPTIDE 5-RELATED"/>
    <property type="match status" value="1"/>
</dbReference>
<comment type="cofactor">
    <cofactor evidence="1">
        <name>heme</name>
        <dbReference type="ChEBI" id="CHEBI:30413"/>
    </cofactor>
</comment>
<evidence type="ECO:0000313" key="7">
    <source>
        <dbReference type="EMBL" id="RVW76622.1"/>
    </source>
</evidence>
<evidence type="ECO:0000256" key="1">
    <source>
        <dbReference type="ARBA" id="ARBA00001971"/>
    </source>
</evidence>
<evidence type="ECO:0000313" key="8">
    <source>
        <dbReference type="Proteomes" id="UP000288805"/>
    </source>
</evidence>
<keyword evidence="4" id="KW-0479">Metal-binding</keyword>
<dbReference type="SUPFAM" id="SSF48264">
    <property type="entry name" value="Cytochrome P450"/>
    <property type="match status" value="1"/>
</dbReference>
<evidence type="ECO:0000256" key="3">
    <source>
        <dbReference type="ARBA" id="ARBA00022617"/>
    </source>
</evidence>
<comment type="caution">
    <text evidence="7">The sequence shown here is derived from an EMBL/GenBank/DDBJ whole genome shotgun (WGS) entry which is preliminary data.</text>
</comment>
<dbReference type="Pfam" id="PF00067">
    <property type="entry name" value="p450"/>
    <property type="match status" value="1"/>
</dbReference>
<evidence type="ECO:0000256" key="6">
    <source>
        <dbReference type="ARBA" id="ARBA00023004"/>
    </source>
</evidence>
<dbReference type="InterPro" id="IPR036396">
    <property type="entry name" value="Cyt_P450_sf"/>
</dbReference>
<reference evidence="7 8" key="1">
    <citation type="journal article" date="2018" name="PLoS Genet.">
        <title>Population sequencing reveals clonal diversity and ancestral inbreeding in the grapevine cultivar Chardonnay.</title>
        <authorList>
            <person name="Roach M.J."/>
            <person name="Johnson D.L."/>
            <person name="Bohlmann J."/>
            <person name="van Vuuren H.J."/>
            <person name="Jones S.J."/>
            <person name="Pretorius I.S."/>
            <person name="Schmidt S.A."/>
            <person name="Borneman A.R."/>
        </authorList>
    </citation>
    <scope>NUCLEOTIDE SEQUENCE [LARGE SCALE GENOMIC DNA]</scope>
    <source>
        <strain evidence="8">cv. Chardonnay</strain>
        <tissue evidence="7">Leaf</tissue>
    </source>
</reference>
<dbReference type="InterPro" id="IPR002401">
    <property type="entry name" value="Cyt_P450_E_grp-I"/>
</dbReference>
<dbReference type="InterPro" id="IPR001128">
    <property type="entry name" value="Cyt_P450"/>
</dbReference>
<dbReference type="AlphaFoldDB" id="A0A438GWP5"/>
<proteinExistence type="inferred from homology"/>
<dbReference type="GO" id="GO:0004497">
    <property type="term" value="F:monooxygenase activity"/>
    <property type="evidence" value="ECO:0007669"/>
    <property type="project" value="InterPro"/>
</dbReference>
<evidence type="ECO:0000256" key="5">
    <source>
        <dbReference type="ARBA" id="ARBA00023002"/>
    </source>
</evidence>